<dbReference type="InterPro" id="IPR027372">
    <property type="entry name" value="Phytase-like_dom"/>
</dbReference>
<feature type="domain" description="LTD" evidence="1">
    <location>
        <begin position="25"/>
        <end position="132"/>
    </location>
</feature>
<dbReference type="SUPFAM" id="SSF74853">
    <property type="entry name" value="Lamin A/C globular tail domain"/>
    <property type="match status" value="1"/>
</dbReference>
<sequence length="505" mass="52555">MDSYTWTAHATTTFGRCPDGTGPFSTTAFATKSAANDCRSAVRINEVESNGGTPGDWIELYNAGSTAVDLSNFLVKDNDDTRTTRLPAGATIAPGGYYVIEEDVLGFGLGAGDAARIFDANGTLLDSYTWTAHATITYGRCPNGTGDFADATASTKGAANSCTPVTGPTTSPWPGSDDVQTVDGTAVFGGNLSGLTYEAAGGGQPAVLWAARNGPGSIFRLVFSGGIWTPDATNGWSAGKLLRYPDGLGEPDAEGITLVAGAAGGGVYVASERNNSANSVSRNSILRFDATAAGSTLTATHEWNLTADLPAVGANLGIEAITWIPDSMLVANGFYDESKARAYAPADYASHGTGLFFVGVEANGTIYAYALNHATNSATRVATIVTGFPGVMGMEYDRDTGYLWATCDDGCGNTTGVLQIDVSVASPTRGRFLAPRRYARPSTLPNINNEGFAFAPQSSCVAGRKSVFWADDSETAGHSIRSATIPCATFPRAPINFMRTRGPMP</sequence>
<dbReference type="SUPFAM" id="SSF75011">
    <property type="entry name" value="3-carboxy-cis,cis-mucoante lactonizing enzyme"/>
    <property type="match status" value="1"/>
</dbReference>
<dbReference type="Gene3D" id="2.60.40.1260">
    <property type="entry name" value="Lamin Tail domain"/>
    <property type="match status" value="1"/>
</dbReference>
<accession>A0A6M4IYR7</accession>
<dbReference type="Proteomes" id="UP000500938">
    <property type="component" value="Chromosome"/>
</dbReference>
<evidence type="ECO:0000313" key="2">
    <source>
        <dbReference type="EMBL" id="QJR38052.1"/>
    </source>
</evidence>
<gene>
    <name evidence="2" type="ORF">HKW67_00110</name>
</gene>
<dbReference type="PROSITE" id="PS51841">
    <property type="entry name" value="LTD"/>
    <property type="match status" value="1"/>
</dbReference>
<dbReference type="KEGG" id="ggr:HKW67_00110"/>
<protein>
    <recommendedName>
        <fullName evidence="1">LTD domain-containing protein</fullName>
    </recommendedName>
</protein>
<proteinExistence type="predicted"/>
<dbReference type="EMBL" id="CP053085">
    <property type="protein sequence ID" value="QJR38052.1"/>
    <property type="molecule type" value="Genomic_DNA"/>
</dbReference>
<keyword evidence="3" id="KW-1185">Reference proteome</keyword>
<dbReference type="AlphaFoldDB" id="A0A6M4IYR7"/>
<dbReference type="Pfam" id="PF00932">
    <property type="entry name" value="LTD"/>
    <property type="match status" value="1"/>
</dbReference>
<dbReference type="InterPro" id="IPR001322">
    <property type="entry name" value="Lamin_tail_dom"/>
</dbReference>
<organism evidence="2 3">
    <name type="scientific">Gemmatimonas groenlandica</name>
    <dbReference type="NCBI Taxonomy" id="2732249"/>
    <lineage>
        <taxon>Bacteria</taxon>
        <taxon>Pseudomonadati</taxon>
        <taxon>Gemmatimonadota</taxon>
        <taxon>Gemmatimonadia</taxon>
        <taxon>Gemmatimonadales</taxon>
        <taxon>Gemmatimonadaceae</taxon>
        <taxon>Gemmatimonas</taxon>
    </lineage>
</organism>
<reference evidence="2 3" key="1">
    <citation type="submission" date="2020-05" db="EMBL/GenBank/DDBJ databases">
        <title>Complete genome sequence of Gemmatimonas greenlandica TET16.</title>
        <authorList>
            <person name="Zeng Y."/>
        </authorList>
    </citation>
    <scope>NUCLEOTIDE SEQUENCE [LARGE SCALE GENOMIC DNA]</scope>
    <source>
        <strain evidence="2 3">TET16</strain>
    </source>
</reference>
<dbReference type="Pfam" id="PF13449">
    <property type="entry name" value="Phytase-like"/>
    <property type="match status" value="1"/>
</dbReference>
<evidence type="ECO:0000313" key="3">
    <source>
        <dbReference type="Proteomes" id="UP000500938"/>
    </source>
</evidence>
<evidence type="ECO:0000259" key="1">
    <source>
        <dbReference type="PROSITE" id="PS51841"/>
    </source>
</evidence>
<name>A0A6M4IYR7_9BACT</name>
<dbReference type="InterPro" id="IPR036415">
    <property type="entry name" value="Lamin_tail_dom_sf"/>
</dbReference>